<evidence type="ECO:0000313" key="9">
    <source>
        <dbReference type="EMBL" id="TFD76062.1"/>
    </source>
</evidence>
<dbReference type="PROSITE" id="PS00216">
    <property type="entry name" value="SUGAR_TRANSPORT_1"/>
    <property type="match status" value="1"/>
</dbReference>
<dbReference type="InterPro" id="IPR020846">
    <property type="entry name" value="MFS_dom"/>
</dbReference>
<feature type="transmembrane region" description="Helical" evidence="7">
    <location>
        <begin position="379"/>
        <end position="398"/>
    </location>
</feature>
<dbReference type="SUPFAM" id="SSF103473">
    <property type="entry name" value="MFS general substrate transporter"/>
    <property type="match status" value="1"/>
</dbReference>
<keyword evidence="3 7" id="KW-0812">Transmembrane</keyword>
<name>A0A4R9B735_9MICO</name>
<dbReference type="OrthoDB" id="9787026at2"/>
<protein>
    <submittedName>
        <fullName evidence="9">MFS transporter</fullName>
    </submittedName>
</protein>
<dbReference type="GO" id="GO:0005886">
    <property type="term" value="C:plasma membrane"/>
    <property type="evidence" value="ECO:0007669"/>
    <property type="project" value="UniProtKB-SubCell"/>
</dbReference>
<evidence type="ECO:0000256" key="1">
    <source>
        <dbReference type="ARBA" id="ARBA00004651"/>
    </source>
</evidence>
<dbReference type="PANTHER" id="PTHR23511:SF34">
    <property type="entry name" value="SYNAPTIC VESICLE GLYCOPROTEIN 2"/>
    <property type="match status" value="1"/>
</dbReference>
<dbReference type="Pfam" id="PF00083">
    <property type="entry name" value="Sugar_tr"/>
    <property type="match status" value="1"/>
</dbReference>
<dbReference type="AlphaFoldDB" id="A0A4R9B735"/>
<evidence type="ECO:0000256" key="6">
    <source>
        <dbReference type="SAM" id="MobiDB-lite"/>
    </source>
</evidence>
<evidence type="ECO:0000313" key="10">
    <source>
        <dbReference type="Proteomes" id="UP000298313"/>
    </source>
</evidence>
<organism evidence="9 10">
    <name type="scientific">Cryobacterium fucosi</name>
    <dbReference type="NCBI Taxonomy" id="1259157"/>
    <lineage>
        <taxon>Bacteria</taxon>
        <taxon>Bacillati</taxon>
        <taxon>Actinomycetota</taxon>
        <taxon>Actinomycetes</taxon>
        <taxon>Micrococcales</taxon>
        <taxon>Microbacteriaceae</taxon>
        <taxon>Cryobacterium</taxon>
    </lineage>
</organism>
<dbReference type="GO" id="GO:0022857">
    <property type="term" value="F:transmembrane transporter activity"/>
    <property type="evidence" value="ECO:0007669"/>
    <property type="project" value="InterPro"/>
</dbReference>
<feature type="transmembrane region" description="Helical" evidence="7">
    <location>
        <begin position="289"/>
        <end position="309"/>
    </location>
</feature>
<feature type="transmembrane region" description="Helical" evidence="7">
    <location>
        <begin position="54"/>
        <end position="75"/>
    </location>
</feature>
<evidence type="ECO:0000256" key="4">
    <source>
        <dbReference type="ARBA" id="ARBA00022989"/>
    </source>
</evidence>
<dbReference type="InterPro" id="IPR005828">
    <property type="entry name" value="MFS_sugar_transport-like"/>
</dbReference>
<dbReference type="EMBL" id="SOHH01000073">
    <property type="protein sequence ID" value="TFD76062.1"/>
    <property type="molecule type" value="Genomic_DNA"/>
</dbReference>
<proteinExistence type="predicted"/>
<keyword evidence="2" id="KW-0813">Transport</keyword>
<sequence length="487" mass="50426">MATRLDSSAWRPIHTRIATALGIGWMLDAFEVQIIGSVIPGIQEEFGLDSTQSVWINIVWFGGIALGALGFGYLADRIGRKRLFVATLILYSVAALATAAAPDYTLFIVFRFITALGVGGEYSAVTSAISEFTPARNRGLSNGLVMSFWAVGGILASLVSIVVISTLGLTWRYTLLFGVISAAYGLAARRLIPESPRWLASKGRLDEADKVVTSITGIVSANGYNDTAGTSTGRSRLHELWTNYRGRLFFGMALDFSEAAGYYGLFTAVSILVFSASTGAVPVDDGVLPYYFLIANFGALAGGIVVSFALDRLGRKPTVTFSYTAAAVSMIGCALAAATGSATVVLVAFTIAAFFATCAWVSAYPTFSELFPTRLRATGIGASVAVGRIGAIIGQVVLAVTATAWGVGIMFGILGLFWLIGALAGVIWWTFGTEARGVPLEELAGARGDPMGTRGAAGAGGAGGAAGAGGAGGAGGRRAEGLSVKLP</sequence>
<keyword evidence="10" id="KW-1185">Reference proteome</keyword>
<dbReference type="PROSITE" id="PS50850">
    <property type="entry name" value="MFS"/>
    <property type="match status" value="1"/>
</dbReference>
<evidence type="ECO:0000256" key="3">
    <source>
        <dbReference type="ARBA" id="ARBA00022692"/>
    </source>
</evidence>
<dbReference type="InterPro" id="IPR005829">
    <property type="entry name" value="Sugar_transporter_CS"/>
</dbReference>
<feature type="transmembrane region" description="Helical" evidence="7">
    <location>
        <begin position="344"/>
        <end position="367"/>
    </location>
</feature>
<dbReference type="PANTHER" id="PTHR23511">
    <property type="entry name" value="SYNAPTIC VESICLE GLYCOPROTEIN 2"/>
    <property type="match status" value="1"/>
</dbReference>
<comment type="subcellular location">
    <subcellularLocation>
        <location evidence="1">Cell membrane</location>
        <topology evidence="1">Multi-pass membrane protein</topology>
    </subcellularLocation>
</comment>
<dbReference type="Proteomes" id="UP000298313">
    <property type="component" value="Unassembled WGS sequence"/>
</dbReference>
<feature type="transmembrane region" description="Helical" evidence="7">
    <location>
        <begin position="20"/>
        <end position="42"/>
    </location>
</feature>
<keyword evidence="5 7" id="KW-0472">Membrane</keyword>
<evidence type="ECO:0000256" key="7">
    <source>
        <dbReference type="SAM" id="Phobius"/>
    </source>
</evidence>
<evidence type="ECO:0000259" key="8">
    <source>
        <dbReference type="PROSITE" id="PS50850"/>
    </source>
</evidence>
<evidence type="ECO:0000256" key="2">
    <source>
        <dbReference type="ARBA" id="ARBA00022448"/>
    </source>
</evidence>
<feature type="transmembrane region" description="Helical" evidence="7">
    <location>
        <begin position="321"/>
        <end position="338"/>
    </location>
</feature>
<dbReference type="Gene3D" id="1.20.1250.20">
    <property type="entry name" value="MFS general substrate transporter like domains"/>
    <property type="match status" value="1"/>
</dbReference>
<gene>
    <name evidence="9" type="ORF">E3T48_10840</name>
</gene>
<dbReference type="InterPro" id="IPR036259">
    <property type="entry name" value="MFS_trans_sf"/>
</dbReference>
<feature type="transmembrane region" description="Helical" evidence="7">
    <location>
        <begin position="144"/>
        <end position="167"/>
    </location>
</feature>
<evidence type="ECO:0000256" key="5">
    <source>
        <dbReference type="ARBA" id="ARBA00023136"/>
    </source>
</evidence>
<feature type="domain" description="Major facilitator superfamily (MFS) profile" evidence="8">
    <location>
        <begin position="17"/>
        <end position="436"/>
    </location>
</feature>
<feature type="transmembrane region" description="Helical" evidence="7">
    <location>
        <begin position="108"/>
        <end position="132"/>
    </location>
</feature>
<feature type="transmembrane region" description="Helical" evidence="7">
    <location>
        <begin position="82"/>
        <end position="102"/>
    </location>
</feature>
<keyword evidence="4 7" id="KW-1133">Transmembrane helix</keyword>
<feature type="compositionally biased region" description="Gly residues" evidence="6">
    <location>
        <begin position="455"/>
        <end position="476"/>
    </location>
</feature>
<comment type="caution">
    <text evidence="9">The sequence shown here is derived from an EMBL/GenBank/DDBJ whole genome shotgun (WGS) entry which is preliminary data.</text>
</comment>
<feature type="transmembrane region" description="Helical" evidence="7">
    <location>
        <begin position="404"/>
        <end position="431"/>
    </location>
</feature>
<feature type="transmembrane region" description="Helical" evidence="7">
    <location>
        <begin position="262"/>
        <end position="283"/>
    </location>
</feature>
<accession>A0A4R9B735</accession>
<feature type="region of interest" description="Disordered" evidence="6">
    <location>
        <begin position="455"/>
        <end position="487"/>
    </location>
</feature>
<reference evidence="9 10" key="1">
    <citation type="submission" date="2019-03" db="EMBL/GenBank/DDBJ databases">
        <title>Genomics of glacier-inhabiting Cryobacterium strains.</title>
        <authorList>
            <person name="Liu Q."/>
            <person name="Xin Y.-H."/>
        </authorList>
    </citation>
    <scope>NUCLEOTIDE SEQUENCE [LARGE SCALE GENOMIC DNA]</scope>
    <source>
        <strain evidence="9 10">Hh4</strain>
    </source>
</reference>
<dbReference type="RefSeq" id="WP_134524071.1">
    <property type="nucleotide sequence ID" value="NZ_SOHH01000073.1"/>
</dbReference>
<feature type="transmembrane region" description="Helical" evidence="7">
    <location>
        <begin position="173"/>
        <end position="192"/>
    </location>
</feature>